<evidence type="ECO:0000313" key="2">
    <source>
        <dbReference type="EMBL" id="AGB39858.1"/>
    </source>
</evidence>
<gene>
    <name evidence="2" type="ORF">Natoc_4152</name>
</gene>
<feature type="region of interest" description="Disordered" evidence="1">
    <location>
        <begin position="34"/>
        <end position="99"/>
    </location>
</feature>
<keyword evidence="3" id="KW-1185">Reference proteome</keyword>
<sequence>MLYLKVSERTTFIAGFDERLNPDQNECIEQLFIGADVEPPEEAVGEDPDDEIEDDEIDLEEPVDDAEDDDPEHDSGVNGEDDETPDEPGLTMIPPSKSF</sequence>
<dbReference type="EMBL" id="CP003931">
    <property type="protein sequence ID" value="AGB39858.1"/>
    <property type="molecule type" value="Genomic_DNA"/>
</dbReference>
<dbReference type="Proteomes" id="UP000010878">
    <property type="component" value="Plasmid 2"/>
</dbReference>
<evidence type="ECO:0000313" key="3">
    <source>
        <dbReference type="Proteomes" id="UP000010878"/>
    </source>
</evidence>
<accession>L0K6W7</accession>
<keyword evidence="2" id="KW-0614">Plasmid</keyword>
<dbReference type="HOGENOM" id="CLU_2313864_0_0_2"/>
<protein>
    <submittedName>
        <fullName evidence="2">Uncharacterized protein</fullName>
    </submittedName>
</protein>
<dbReference type="AlphaFoldDB" id="L0K6W7"/>
<geneLocation type="plasmid" evidence="2">
    <name>2</name>
</geneLocation>
<feature type="compositionally biased region" description="Acidic residues" evidence="1">
    <location>
        <begin position="38"/>
        <end position="72"/>
    </location>
</feature>
<name>L0K6W7_9EURY</name>
<proteinExistence type="predicted"/>
<reference evidence="2 3" key="1">
    <citation type="submission" date="2012-11" db="EMBL/GenBank/DDBJ databases">
        <title>FINISHED of Natronococcus occultus SP4, DSM 3396.</title>
        <authorList>
            <consortium name="DOE Joint Genome Institute"/>
            <person name="Eisen J."/>
            <person name="Huntemann M."/>
            <person name="Wei C.-L."/>
            <person name="Han J."/>
            <person name="Detter J.C."/>
            <person name="Han C."/>
            <person name="Tapia R."/>
            <person name="Chen A."/>
            <person name="Kyrpides N."/>
            <person name="Mavromatis K."/>
            <person name="Markowitz V."/>
            <person name="Szeto E."/>
            <person name="Ivanova N."/>
            <person name="Mikhailova N."/>
            <person name="Ovchinnikova G."/>
            <person name="Pagani I."/>
            <person name="Pati A."/>
            <person name="Goodwin L."/>
            <person name="Nordberg H.P."/>
            <person name="Cantor M.N."/>
            <person name="Hua S.X."/>
            <person name="Woyke T."/>
            <person name="Eisen J."/>
            <person name="Klenk H.-P."/>
            <person name="Klenk H.-P."/>
        </authorList>
    </citation>
    <scope>NUCLEOTIDE SEQUENCE [LARGE SCALE GENOMIC DNA]</scope>
    <source>
        <strain evidence="2 3">SP4</strain>
        <plasmid evidence="3">Plasmid 2</plasmid>
    </source>
</reference>
<evidence type="ECO:0000256" key="1">
    <source>
        <dbReference type="SAM" id="MobiDB-lite"/>
    </source>
</evidence>
<organism evidence="2 3">
    <name type="scientific">Natronococcus occultus SP4</name>
    <dbReference type="NCBI Taxonomy" id="694430"/>
    <lineage>
        <taxon>Archaea</taxon>
        <taxon>Methanobacteriati</taxon>
        <taxon>Methanobacteriota</taxon>
        <taxon>Stenosarchaea group</taxon>
        <taxon>Halobacteria</taxon>
        <taxon>Halobacteriales</taxon>
        <taxon>Natrialbaceae</taxon>
        <taxon>Natronococcus</taxon>
    </lineage>
</organism>
<dbReference type="KEGG" id="nou:Natoc_4152"/>